<evidence type="ECO:0000256" key="4">
    <source>
        <dbReference type="SAM" id="Coils"/>
    </source>
</evidence>
<reference evidence="7 8" key="1">
    <citation type="submission" date="2020-08" db="EMBL/GenBank/DDBJ databases">
        <title>Genomic Encyclopedia of Type Strains, Phase III (KMG-III): the genomes of soil and plant-associated and newly described type strains.</title>
        <authorList>
            <person name="Whitman W."/>
        </authorList>
    </citation>
    <scope>NUCLEOTIDE SEQUENCE [LARGE SCALE GENOMIC DNA]</scope>
    <source>
        <strain evidence="7 8">CECT 8577</strain>
    </source>
</reference>
<evidence type="ECO:0000256" key="3">
    <source>
        <dbReference type="ARBA" id="ARBA00013368"/>
    </source>
</evidence>
<evidence type="ECO:0000256" key="2">
    <source>
        <dbReference type="ARBA" id="ARBA00011322"/>
    </source>
</evidence>
<comment type="subunit">
    <text evidence="2">Heterodimer of SbcC and SbcD.</text>
</comment>
<proteinExistence type="inferred from homology"/>
<feature type="region of interest" description="Disordered" evidence="5">
    <location>
        <begin position="253"/>
        <end position="273"/>
    </location>
</feature>
<dbReference type="Gene3D" id="3.40.50.300">
    <property type="entry name" value="P-loop containing nucleotide triphosphate hydrolases"/>
    <property type="match status" value="2"/>
</dbReference>
<evidence type="ECO:0000313" key="8">
    <source>
        <dbReference type="Proteomes" id="UP000550714"/>
    </source>
</evidence>
<keyword evidence="4" id="KW-0175">Coiled coil</keyword>
<dbReference type="PANTHER" id="PTHR32114">
    <property type="entry name" value="ABC TRANSPORTER ABCH.3"/>
    <property type="match status" value="1"/>
</dbReference>
<dbReference type="SUPFAM" id="SSF52540">
    <property type="entry name" value="P-loop containing nucleoside triphosphate hydrolases"/>
    <property type="match status" value="1"/>
</dbReference>
<name>A0A839RZW4_9PSEU</name>
<feature type="coiled-coil region" evidence="4">
    <location>
        <begin position="583"/>
        <end position="797"/>
    </location>
</feature>
<comment type="caution">
    <text evidence="7">The sequence shown here is derived from an EMBL/GenBank/DDBJ whole genome shotgun (WGS) entry which is preliminary data.</text>
</comment>
<dbReference type="InterPro" id="IPR027417">
    <property type="entry name" value="P-loop_NTPase"/>
</dbReference>
<keyword evidence="8" id="KW-1185">Reference proteome</keyword>
<feature type="region of interest" description="Disordered" evidence="5">
    <location>
        <begin position="526"/>
        <end position="557"/>
    </location>
</feature>
<keyword evidence="7" id="KW-0378">Hydrolase</keyword>
<feature type="compositionally biased region" description="Basic and acidic residues" evidence="5">
    <location>
        <begin position="261"/>
        <end position="273"/>
    </location>
</feature>
<evidence type="ECO:0000313" key="7">
    <source>
        <dbReference type="EMBL" id="MBB3050633.1"/>
    </source>
</evidence>
<keyword evidence="7" id="KW-0269">Exonuclease</keyword>
<gene>
    <name evidence="7" type="ORF">FHS23_001628</name>
</gene>
<feature type="compositionally biased region" description="Basic and acidic residues" evidence="5">
    <location>
        <begin position="537"/>
        <end position="557"/>
    </location>
</feature>
<comment type="similarity">
    <text evidence="1">Belongs to the SMC family. SbcC subfamily.</text>
</comment>
<dbReference type="PANTHER" id="PTHR32114:SF2">
    <property type="entry name" value="ABC TRANSPORTER ABCH.3"/>
    <property type="match status" value="1"/>
</dbReference>
<dbReference type="EMBL" id="JACHWU010000001">
    <property type="protein sequence ID" value="MBB3050633.1"/>
    <property type="molecule type" value="Genomic_DNA"/>
</dbReference>
<evidence type="ECO:0000256" key="1">
    <source>
        <dbReference type="ARBA" id="ARBA00006930"/>
    </source>
</evidence>
<dbReference type="GO" id="GO:0006302">
    <property type="term" value="P:double-strand break repair"/>
    <property type="evidence" value="ECO:0007669"/>
    <property type="project" value="InterPro"/>
</dbReference>
<dbReference type="GO" id="GO:0004527">
    <property type="term" value="F:exonuclease activity"/>
    <property type="evidence" value="ECO:0007669"/>
    <property type="project" value="UniProtKB-KW"/>
</dbReference>
<dbReference type="InterPro" id="IPR038729">
    <property type="entry name" value="Rad50/SbcC_AAA"/>
</dbReference>
<dbReference type="Pfam" id="PF13558">
    <property type="entry name" value="SbcC_Walker_B"/>
    <property type="match status" value="1"/>
</dbReference>
<dbReference type="Pfam" id="PF13476">
    <property type="entry name" value="AAA_23"/>
    <property type="match status" value="1"/>
</dbReference>
<keyword evidence="7" id="KW-0540">Nuclease</keyword>
<evidence type="ECO:0000256" key="5">
    <source>
        <dbReference type="SAM" id="MobiDB-lite"/>
    </source>
</evidence>
<feature type="domain" description="Rad50/SbcC-type AAA" evidence="6">
    <location>
        <begin position="5"/>
        <end position="211"/>
    </location>
</feature>
<protein>
    <recommendedName>
        <fullName evidence="3">Nuclease SbcCD subunit C</fullName>
    </recommendedName>
</protein>
<dbReference type="AlphaFoldDB" id="A0A839RZW4"/>
<organism evidence="7 8">
    <name type="scientific">Prauserella isguenensis</name>
    <dbReference type="NCBI Taxonomy" id="1470180"/>
    <lineage>
        <taxon>Bacteria</taxon>
        <taxon>Bacillati</taxon>
        <taxon>Actinomycetota</taxon>
        <taxon>Actinomycetes</taxon>
        <taxon>Pseudonocardiales</taxon>
        <taxon>Pseudonocardiaceae</taxon>
        <taxon>Prauserella</taxon>
    </lineage>
</organism>
<dbReference type="Proteomes" id="UP000550714">
    <property type="component" value="Unassembled WGS sequence"/>
</dbReference>
<dbReference type="GO" id="GO:0016887">
    <property type="term" value="F:ATP hydrolysis activity"/>
    <property type="evidence" value="ECO:0007669"/>
    <property type="project" value="InterPro"/>
</dbReference>
<dbReference type="RefSeq" id="WP_183650207.1">
    <property type="nucleotide sequence ID" value="NZ_JACHWU010000001.1"/>
</dbReference>
<accession>A0A839RZW4</accession>
<sequence length="1007" mass="109530">MRLHRLEVSAFGPYAGREVVDFDTLGADGLFLLHGDTGAGKTTLLDAVAFALFGKVPGARAEAKRFRCDVADRGTPTEVTLELTVQGHRFRIVRNPEYERPKLRGDGTTKQQAKASLTWLGGPPSGQPPEGVTRVDEVARTVERLLGMTGDQFFQVVLLPQGEFARFLRAETKDREELLEKLFGTQRFFDAEKWFSERRQQKRRELNEHRQSVREWLARIGQVAREEPPEDGAADWVADVRNRTSEAVAEAKAAADASATARERAAAELDERRTEADRVRRVRHAHESLAELAKEADLRAEWKTELTAARRASAVTGLAAEADRQRERLDGAVEGDRRAWETLVARGRADGRVGSELDGGELGGEPDVATLRTRAGEVREEAGTLAGLVEEAEQQHRDRNRLRELVETSEHATAQAAALGEKLAGLPERTRQLRSELDAAAEATVRLDAVRTRETELARVLGEAERVPTLEQDAARAREAERAAVDAHQSAREELLDLRARRLAGMAGELAGELREGEACAVCGSEDHPAPAANRDGVGEAEERAATEAEQAAEQRRSRAAAARHEADTALAAVVERLGDRTADQLRSEVDEVRAELATLTEAAGRKDRLEQLVRAGEAEYEDLTAQRTSAEREAAAAEEQRRALADRVEQRQRRLEEAAGGFADVAARRAHLTELSGALDGLADARAELREARARVDEHAEAAAEAARTAGFADVDEARAAARDQERIAELEQSLADAEQAEATARAVLAEPELFGVEPDRVVDVESARQAVERARQQAEQDAATLQEHTRRARDLDTLAGELDAVLRRLAPAEEEFAELDALTEVVNGRGQNARRMSLRSYVLAARLEEVAVAATARLRSMSHGRYSFVHSDAPGSHGKSGGLGLDVLDDYSGMVRSAKTLSGGESFLASLSLALGLADVVAAETGGALLDTLFVDEGFGTLDGETLDVVMDVLDELRAGGRVVGLVSHVEELRQRIPTRLRVRKARTGSSVRIEGGLDGDIGVA</sequence>
<evidence type="ECO:0000259" key="6">
    <source>
        <dbReference type="Pfam" id="PF13476"/>
    </source>
</evidence>